<organism evidence="1 2">
    <name type="scientific">Dreissena polymorpha</name>
    <name type="common">Zebra mussel</name>
    <name type="synonym">Mytilus polymorpha</name>
    <dbReference type="NCBI Taxonomy" id="45954"/>
    <lineage>
        <taxon>Eukaryota</taxon>
        <taxon>Metazoa</taxon>
        <taxon>Spiralia</taxon>
        <taxon>Lophotrochozoa</taxon>
        <taxon>Mollusca</taxon>
        <taxon>Bivalvia</taxon>
        <taxon>Autobranchia</taxon>
        <taxon>Heteroconchia</taxon>
        <taxon>Euheterodonta</taxon>
        <taxon>Imparidentia</taxon>
        <taxon>Neoheterodontei</taxon>
        <taxon>Myida</taxon>
        <taxon>Dreissenoidea</taxon>
        <taxon>Dreissenidae</taxon>
        <taxon>Dreissena</taxon>
    </lineage>
</organism>
<keyword evidence="2" id="KW-1185">Reference proteome</keyword>
<sequence>MPNGGSNKYALRKMKKPMRSQPTYEIADAGVASVKYEAGIKKKTAVLLRDSKGNQSTVISNIEIAERSQADVHCKHSSCVTEEVISKQEGKTCFMNVLTTLGFDCSAGQGRR</sequence>
<proteinExistence type="predicted"/>
<protein>
    <submittedName>
        <fullName evidence="1">Uncharacterized protein</fullName>
    </submittedName>
</protein>
<gene>
    <name evidence="1" type="ORF">DPMN_110012</name>
</gene>
<reference evidence="1" key="2">
    <citation type="submission" date="2020-11" db="EMBL/GenBank/DDBJ databases">
        <authorList>
            <person name="McCartney M.A."/>
            <person name="Auch B."/>
            <person name="Kono T."/>
            <person name="Mallez S."/>
            <person name="Becker A."/>
            <person name="Gohl D.M."/>
            <person name="Silverstein K.A.T."/>
            <person name="Koren S."/>
            <person name="Bechman K.B."/>
            <person name="Herman A."/>
            <person name="Abrahante J.E."/>
            <person name="Garbe J."/>
        </authorList>
    </citation>
    <scope>NUCLEOTIDE SEQUENCE</scope>
    <source>
        <strain evidence="1">Duluth1</strain>
        <tissue evidence="1">Whole animal</tissue>
    </source>
</reference>
<name>A0A9D4QMJ2_DREPO</name>
<evidence type="ECO:0000313" key="1">
    <source>
        <dbReference type="EMBL" id="KAH3836641.1"/>
    </source>
</evidence>
<accession>A0A9D4QMJ2</accession>
<dbReference type="EMBL" id="JAIWYP010000004">
    <property type="protein sequence ID" value="KAH3836641.1"/>
    <property type="molecule type" value="Genomic_DNA"/>
</dbReference>
<reference evidence="1" key="1">
    <citation type="journal article" date="2019" name="bioRxiv">
        <title>The Genome of the Zebra Mussel, Dreissena polymorpha: A Resource for Invasive Species Research.</title>
        <authorList>
            <person name="McCartney M.A."/>
            <person name="Auch B."/>
            <person name="Kono T."/>
            <person name="Mallez S."/>
            <person name="Zhang Y."/>
            <person name="Obille A."/>
            <person name="Becker A."/>
            <person name="Abrahante J.E."/>
            <person name="Garbe J."/>
            <person name="Badalamenti J.P."/>
            <person name="Herman A."/>
            <person name="Mangelson H."/>
            <person name="Liachko I."/>
            <person name="Sullivan S."/>
            <person name="Sone E.D."/>
            <person name="Koren S."/>
            <person name="Silverstein K.A.T."/>
            <person name="Beckman K.B."/>
            <person name="Gohl D.M."/>
        </authorList>
    </citation>
    <scope>NUCLEOTIDE SEQUENCE</scope>
    <source>
        <strain evidence="1">Duluth1</strain>
        <tissue evidence="1">Whole animal</tissue>
    </source>
</reference>
<dbReference type="AlphaFoldDB" id="A0A9D4QMJ2"/>
<evidence type="ECO:0000313" key="2">
    <source>
        <dbReference type="Proteomes" id="UP000828390"/>
    </source>
</evidence>
<comment type="caution">
    <text evidence="1">The sequence shown here is derived from an EMBL/GenBank/DDBJ whole genome shotgun (WGS) entry which is preliminary data.</text>
</comment>
<dbReference type="Proteomes" id="UP000828390">
    <property type="component" value="Unassembled WGS sequence"/>
</dbReference>